<reference evidence="2 3" key="1">
    <citation type="submission" date="2019-03" db="EMBL/GenBank/DDBJ databases">
        <title>Genomic Encyclopedia of Type Strains, Phase IV (KMG-IV): sequencing the most valuable type-strain genomes for metagenomic binning, comparative biology and taxonomic classification.</title>
        <authorList>
            <person name="Goeker M."/>
        </authorList>
    </citation>
    <scope>NUCLEOTIDE SEQUENCE [LARGE SCALE GENOMIC DNA]</scope>
    <source>
        <strain evidence="2 3">DSM 28867</strain>
    </source>
</reference>
<accession>A0A4R7ZS60</accession>
<dbReference type="GO" id="GO:0003677">
    <property type="term" value="F:DNA binding"/>
    <property type="evidence" value="ECO:0007669"/>
    <property type="project" value="UniProtKB-KW"/>
</dbReference>
<dbReference type="OrthoDB" id="280278at2"/>
<dbReference type="InterPro" id="IPR002852">
    <property type="entry name" value="UPF0251"/>
</dbReference>
<comment type="similarity">
    <text evidence="1">Belongs to the UPF0251 family.</text>
</comment>
<dbReference type="EMBL" id="SODD01000013">
    <property type="protein sequence ID" value="TDW20336.1"/>
    <property type="molecule type" value="Genomic_DNA"/>
</dbReference>
<dbReference type="InterPro" id="IPR013324">
    <property type="entry name" value="RNA_pol_sigma_r3/r4-like"/>
</dbReference>
<organism evidence="2 3">
    <name type="scientific">Breznakia blatticola</name>
    <dbReference type="NCBI Taxonomy" id="1754012"/>
    <lineage>
        <taxon>Bacteria</taxon>
        <taxon>Bacillati</taxon>
        <taxon>Bacillota</taxon>
        <taxon>Erysipelotrichia</taxon>
        <taxon>Erysipelotrichales</taxon>
        <taxon>Erysipelotrichaceae</taxon>
        <taxon>Breznakia</taxon>
    </lineage>
</organism>
<evidence type="ECO:0000313" key="3">
    <source>
        <dbReference type="Proteomes" id="UP000294743"/>
    </source>
</evidence>
<keyword evidence="2" id="KW-0238">DNA-binding</keyword>
<gene>
    <name evidence="2" type="ORF">EDD63_11317</name>
</gene>
<evidence type="ECO:0000256" key="1">
    <source>
        <dbReference type="ARBA" id="ARBA00009350"/>
    </source>
</evidence>
<name>A0A4R7ZS60_9FIRM</name>
<dbReference type="Proteomes" id="UP000294743">
    <property type="component" value="Unassembled WGS sequence"/>
</dbReference>
<dbReference type="SUPFAM" id="SSF88659">
    <property type="entry name" value="Sigma3 and sigma4 domains of RNA polymerase sigma factors"/>
    <property type="match status" value="1"/>
</dbReference>
<evidence type="ECO:0000313" key="2">
    <source>
        <dbReference type="EMBL" id="TDW20336.1"/>
    </source>
</evidence>
<sequence length="111" mass="12851">MPRPKKTRNICNKPRCMDFKPDLQHEQVTLLPLDEYEVIRLIDYEGLNQEACAVQMGLSRASVQAMYQRARKTIAICLVESTALRIVDHQEPCPKVHKRRHCCKKGGTHHE</sequence>
<dbReference type="Gene3D" id="1.10.10.10">
    <property type="entry name" value="Winged helix-like DNA-binding domain superfamily/Winged helix DNA-binding domain"/>
    <property type="match status" value="1"/>
</dbReference>
<dbReference type="Pfam" id="PF02001">
    <property type="entry name" value="DUF134"/>
    <property type="match status" value="1"/>
</dbReference>
<dbReference type="PANTHER" id="PTHR37478">
    <property type="match status" value="1"/>
</dbReference>
<proteinExistence type="inferred from homology"/>
<dbReference type="InterPro" id="IPR036388">
    <property type="entry name" value="WH-like_DNA-bd_sf"/>
</dbReference>
<comment type="caution">
    <text evidence="2">The sequence shown here is derived from an EMBL/GenBank/DDBJ whole genome shotgun (WGS) entry which is preliminary data.</text>
</comment>
<dbReference type="RefSeq" id="WP_134169192.1">
    <property type="nucleotide sequence ID" value="NZ_SODD01000013.1"/>
</dbReference>
<protein>
    <submittedName>
        <fullName evidence="2">Putative DNA-binding protein (UPF0251 family)</fullName>
    </submittedName>
</protein>
<dbReference type="AlphaFoldDB" id="A0A4R7ZS60"/>
<keyword evidence="3" id="KW-1185">Reference proteome</keyword>
<dbReference type="PANTHER" id="PTHR37478:SF2">
    <property type="entry name" value="UPF0251 PROTEIN TK0562"/>
    <property type="match status" value="1"/>
</dbReference>